<reference evidence="2 3" key="1">
    <citation type="journal article" date="2016" name="Genome Announc.">
        <title>Complete Genome Sequence of Thiostrepton-Producing Streptomyces laurentii ATCC 31255.</title>
        <authorList>
            <person name="Doi K."/>
            <person name="Fujino Y."/>
            <person name="Nagayoshi Y."/>
            <person name="Ohshima T."/>
            <person name="Ogata S."/>
        </authorList>
    </citation>
    <scope>NUCLEOTIDE SEQUENCE [LARGE SCALE GENOMIC DNA]</scope>
    <source>
        <strain evidence="2 3">ATCC 31255</strain>
    </source>
</reference>
<sequence length="249" mass="25995">MSVDAVLRSEWTKIRSVRPVLWSLPLAAALLVGIGAGVTGSVGREEADGPGFDPVQLGFYGILFAHVVVIVFAVLVVGNEYQHGAIRISLAAVPRRGLMYAAKLTVGAVLALVAGVVASLGTFFLSQRLLGEYGAAFGEAGTVRAVVAGALYFPLLAVMCMGFTAMLRSLMLSMGVLVPVLFLVSPVLAEIPGLRELAWYLPDRAGQYGLRLDPAAAAPYGPLTGVLVMAVWAAAAAVGGWLTLRSRDA</sequence>
<keyword evidence="3" id="KW-1185">Reference proteome</keyword>
<dbReference type="RefSeq" id="WP_359884003.1">
    <property type="nucleotide sequence ID" value="NZ_JBEYHT010000069.1"/>
</dbReference>
<dbReference type="EMBL" id="AP017424">
    <property type="protein sequence ID" value="BAU88321.1"/>
    <property type="molecule type" value="Genomic_DNA"/>
</dbReference>
<feature type="transmembrane region" description="Helical" evidence="1">
    <location>
        <begin position="220"/>
        <end position="244"/>
    </location>
</feature>
<organism evidence="2 3">
    <name type="scientific">Streptomyces laurentii</name>
    <dbReference type="NCBI Taxonomy" id="39478"/>
    <lineage>
        <taxon>Bacteria</taxon>
        <taxon>Bacillati</taxon>
        <taxon>Actinomycetota</taxon>
        <taxon>Actinomycetes</taxon>
        <taxon>Kitasatosporales</taxon>
        <taxon>Streptomycetaceae</taxon>
        <taxon>Streptomyces</taxon>
    </lineage>
</organism>
<feature type="transmembrane region" description="Helical" evidence="1">
    <location>
        <begin position="20"/>
        <end position="38"/>
    </location>
</feature>
<name>A0A160PA91_STRLU</name>
<keyword evidence="1" id="KW-0472">Membrane</keyword>
<feature type="transmembrane region" description="Helical" evidence="1">
    <location>
        <begin position="98"/>
        <end position="125"/>
    </location>
</feature>
<feature type="transmembrane region" description="Helical" evidence="1">
    <location>
        <begin position="145"/>
        <end position="163"/>
    </location>
</feature>
<evidence type="ECO:0000313" key="3">
    <source>
        <dbReference type="Proteomes" id="UP000217676"/>
    </source>
</evidence>
<dbReference type="Proteomes" id="UP000217676">
    <property type="component" value="Chromosome"/>
</dbReference>
<evidence type="ECO:0000313" key="2">
    <source>
        <dbReference type="EMBL" id="BAU88321.1"/>
    </source>
</evidence>
<proteinExistence type="predicted"/>
<evidence type="ECO:0000256" key="1">
    <source>
        <dbReference type="SAM" id="Phobius"/>
    </source>
</evidence>
<dbReference type="Pfam" id="PF12730">
    <property type="entry name" value="ABC2_membrane_4"/>
    <property type="match status" value="1"/>
</dbReference>
<keyword evidence="1" id="KW-0812">Transmembrane</keyword>
<keyword evidence="1" id="KW-1133">Transmembrane helix</keyword>
<protein>
    <submittedName>
        <fullName evidence="2">ABC transporter permease protein</fullName>
    </submittedName>
</protein>
<accession>A0A160PA91</accession>
<dbReference type="AlphaFoldDB" id="A0A160PA91"/>
<feature type="transmembrane region" description="Helical" evidence="1">
    <location>
        <begin position="170"/>
        <end position="189"/>
    </location>
</feature>
<gene>
    <name evidence="2" type="ORF">SLA_7456</name>
</gene>
<dbReference type="KEGG" id="slau:SLA_7456"/>
<feature type="transmembrane region" description="Helical" evidence="1">
    <location>
        <begin position="58"/>
        <end position="77"/>
    </location>
</feature>